<evidence type="ECO:0000313" key="2">
    <source>
        <dbReference type="Proteomes" id="UP000309174"/>
    </source>
</evidence>
<evidence type="ECO:0008006" key="3">
    <source>
        <dbReference type="Google" id="ProtNLM"/>
    </source>
</evidence>
<dbReference type="Proteomes" id="UP000309174">
    <property type="component" value="Unassembled WGS sequence"/>
</dbReference>
<evidence type="ECO:0000313" key="1">
    <source>
        <dbReference type="EMBL" id="TMQ84370.1"/>
    </source>
</evidence>
<organism evidence="1 2">
    <name type="scientific">Actinomadura soli</name>
    <dbReference type="NCBI Taxonomy" id="2508997"/>
    <lineage>
        <taxon>Bacteria</taxon>
        <taxon>Bacillati</taxon>
        <taxon>Actinomycetota</taxon>
        <taxon>Actinomycetes</taxon>
        <taxon>Streptosporangiales</taxon>
        <taxon>Thermomonosporaceae</taxon>
        <taxon>Actinomadura</taxon>
    </lineage>
</organism>
<accession>A0A5C4IYD0</accession>
<dbReference type="RefSeq" id="WP_138650615.1">
    <property type="nucleotide sequence ID" value="NZ_VCKW01000479.1"/>
</dbReference>
<name>A0A5C4IYD0_9ACTN</name>
<dbReference type="EMBL" id="VCKW01000479">
    <property type="protein sequence ID" value="TMQ84370.1"/>
    <property type="molecule type" value="Genomic_DNA"/>
</dbReference>
<protein>
    <recommendedName>
        <fullName evidence="3">Nucleotidyltransferase AbiEii toxin of type IV toxin-antitoxin system</fullName>
    </recommendedName>
</protein>
<keyword evidence="2" id="KW-1185">Reference proteome</keyword>
<dbReference type="Gene3D" id="3.30.460.40">
    <property type="match status" value="1"/>
</dbReference>
<proteinExistence type="predicted"/>
<dbReference type="SUPFAM" id="SSF81301">
    <property type="entry name" value="Nucleotidyltransferase"/>
    <property type="match status" value="1"/>
</dbReference>
<dbReference type="InterPro" id="IPR043519">
    <property type="entry name" value="NT_sf"/>
</dbReference>
<comment type="caution">
    <text evidence="1">The sequence shown here is derived from an EMBL/GenBank/DDBJ whole genome shotgun (WGS) entry which is preliminary data.</text>
</comment>
<gene>
    <name evidence="1" type="ORF">ETD83_40895</name>
</gene>
<dbReference type="OrthoDB" id="5192884at2"/>
<reference evidence="1 2" key="1">
    <citation type="submission" date="2019-05" db="EMBL/GenBank/DDBJ databases">
        <title>Draft genome sequence of Actinomadura sp. 14C53.</title>
        <authorList>
            <person name="Saricaoglu S."/>
            <person name="Isik K."/>
        </authorList>
    </citation>
    <scope>NUCLEOTIDE SEQUENCE [LARGE SCALE GENOMIC DNA]</scope>
    <source>
        <strain evidence="1 2">14C53</strain>
    </source>
</reference>
<sequence length="144" mass="16313">MIESIGKLLAVVSELDLPVDDFLIAGSAPLLVHGLRDQIQDLDLVARGSAWEKIVRTHSPIKAPFDDALKVDWRFEDTSIEVLNCWFPARFGWTVDYLISSADVIEGVNFMSLQLTLIWKNYLSRDKDTADVSIIRRYLSTSRS</sequence>
<dbReference type="AlphaFoldDB" id="A0A5C4IYD0"/>